<dbReference type="EMBL" id="ONZP01000647">
    <property type="protein sequence ID" value="SPJ88882.1"/>
    <property type="molecule type" value="Genomic_DNA"/>
</dbReference>
<evidence type="ECO:0000313" key="2">
    <source>
        <dbReference type="EMBL" id="SPJ88882.1"/>
    </source>
</evidence>
<name>A0AAE8ML19_9HYPO</name>
<organism evidence="2 3">
    <name type="scientific">Fusarium torulosum</name>
    <dbReference type="NCBI Taxonomy" id="33205"/>
    <lineage>
        <taxon>Eukaryota</taxon>
        <taxon>Fungi</taxon>
        <taxon>Dikarya</taxon>
        <taxon>Ascomycota</taxon>
        <taxon>Pezizomycotina</taxon>
        <taxon>Sordariomycetes</taxon>
        <taxon>Hypocreomycetidae</taxon>
        <taxon>Hypocreales</taxon>
        <taxon>Nectriaceae</taxon>
        <taxon>Fusarium</taxon>
    </lineage>
</organism>
<comment type="caution">
    <text evidence="2">The sequence shown here is derived from an EMBL/GenBank/DDBJ whole genome shotgun (WGS) entry which is preliminary data.</text>
</comment>
<dbReference type="AlphaFoldDB" id="A0AAE8ML19"/>
<dbReference type="Proteomes" id="UP001187734">
    <property type="component" value="Unassembled WGS sequence"/>
</dbReference>
<feature type="signal peptide" evidence="1">
    <location>
        <begin position="1"/>
        <end position="18"/>
    </location>
</feature>
<keyword evidence="3" id="KW-1185">Reference proteome</keyword>
<proteinExistence type="predicted"/>
<feature type="chain" id="PRO_5041940262" description="ShKT domain-containing protein" evidence="1">
    <location>
        <begin position="19"/>
        <end position="114"/>
    </location>
</feature>
<protein>
    <recommendedName>
        <fullName evidence="4">ShKT domain-containing protein</fullName>
    </recommendedName>
</protein>
<reference evidence="2" key="1">
    <citation type="submission" date="2018-03" db="EMBL/GenBank/DDBJ databases">
        <authorList>
            <person name="Guldener U."/>
        </authorList>
    </citation>
    <scope>NUCLEOTIDE SEQUENCE</scope>
</reference>
<accession>A0AAE8ML19</accession>
<keyword evidence="1" id="KW-0732">Signal</keyword>
<evidence type="ECO:0000313" key="3">
    <source>
        <dbReference type="Proteomes" id="UP001187734"/>
    </source>
</evidence>
<gene>
    <name evidence="2" type="ORF">FTOL_12777</name>
</gene>
<evidence type="ECO:0008006" key="4">
    <source>
        <dbReference type="Google" id="ProtNLM"/>
    </source>
</evidence>
<sequence length="114" mass="12872">MKTSTVFYFFSLANFAMAAPIKQKAPEPDQSPNPQRMPNWFLNCTGGWVEWCRERGTYCNNAWAMSNDNWCYNNCQCEYWDGCSDFCLTGGTEDQDGQEAANEEVAAKVAPEGI</sequence>
<evidence type="ECO:0000256" key="1">
    <source>
        <dbReference type="SAM" id="SignalP"/>
    </source>
</evidence>